<sequence length="91" mass="10407">MTECIFSFFHLAIDPYMVLQDHHLHTHICRVMPSTELVASKKKRITFVVAGWLGSANDMHTEILNDTLVKHSNKFPLPLQCTLFVLKSISL</sequence>
<name>A0A0A8XUT6_ARUDO</name>
<reference evidence="1" key="2">
    <citation type="journal article" date="2015" name="Data Brief">
        <title>Shoot transcriptome of the giant reed, Arundo donax.</title>
        <authorList>
            <person name="Barrero R.A."/>
            <person name="Guerrero F.D."/>
            <person name="Moolhuijzen P."/>
            <person name="Goolsby J.A."/>
            <person name="Tidwell J."/>
            <person name="Bellgard S.E."/>
            <person name="Bellgard M.I."/>
        </authorList>
    </citation>
    <scope>NUCLEOTIDE SEQUENCE</scope>
    <source>
        <tissue evidence="1">Shoot tissue taken approximately 20 cm above the soil surface</tissue>
    </source>
</reference>
<proteinExistence type="predicted"/>
<dbReference type="AlphaFoldDB" id="A0A0A8XUT6"/>
<evidence type="ECO:0000313" key="1">
    <source>
        <dbReference type="EMBL" id="JAD16445.1"/>
    </source>
</evidence>
<organism evidence="1">
    <name type="scientific">Arundo donax</name>
    <name type="common">Giant reed</name>
    <name type="synonym">Donax arundinaceus</name>
    <dbReference type="NCBI Taxonomy" id="35708"/>
    <lineage>
        <taxon>Eukaryota</taxon>
        <taxon>Viridiplantae</taxon>
        <taxon>Streptophyta</taxon>
        <taxon>Embryophyta</taxon>
        <taxon>Tracheophyta</taxon>
        <taxon>Spermatophyta</taxon>
        <taxon>Magnoliopsida</taxon>
        <taxon>Liliopsida</taxon>
        <taxon>Poales</taxon>
        <taxon>Poaceae</taxon>
        <taxon>PACMAD clade</taxon>
        <taxon>Arundinoideae</taxon>
        <taxon>Arundineae</taxon>
        <taxon>Arundo</taxon>
    </lineage>
</organism>
<protein>
    <submittedName>
        <fullName evidence="1">Uncharacterized protein</fullName>
    </submittedName>
</protein>
<dbReference type="EMBL" id="GBRH01281450">
    <property type="protein sequence ID" value="JAD16445.1"/>
    <property type="molecule type" value="Transcribed_RNA"/>
</dbReference>
<accession>A0A0A8XUT6</accession>
<reference evidence="1" key="1">
    <citation type="submission" date="2014-09" db="EMBL/GenBank/DDBJ databases">
        <authorList>
            <person name="Magalhaes I.L.F."/>
            <person name="Oliveira U."/>
            <person name="Santos F.R."/>
            <person name="Vidigal T.H.D.A."/>
            <person name="Brescovit A.D."/>
            <person name="Santos A.J."/>
        </authorList>
    </citation>
    <scope>NUCLEOTIDE SEQUENCE</scope>
    <source>
        <tissue evidence="1">Shoot tissue taken approximately 20 cm above the soil surface</tissue>
    </source>
</reference>